<gene>
    <name evidence="1" type="ORF">QFC24_002570</name>
</gene>
<accession>A0ACC2XS03</accession>
<protein>
    <submittedName>
        <fullName evidence="1">Uncharacterized protein</fullName>
    </submittedName>
</protein>
<keyword evidence="2" id="KW-1185">Reference proteome</keyword>
<organism evidence="1 2">
    <name type="scientific">Naganishia onofrii</name>
    <dbReference type="NCBI Taxonomy" id="1851511"/>
    <lineage>
        <taxon>Eukaryota</taxon>
        <taxon>Fungi</taxon>
        <taxon>Dikarya</taxon>
        <taxon>Basidiomycota</taxon>
        <taxon>Agaricomycotina</taxon>
        <taxon>Tremellomycetes</taxon>
        <taxon>Filobasidiales</taxon>
        <taxon>Filobasidiaceae</taxon>
        <taxon>Naganishia</taxon>
    </lineage>
</organism>
<proteinExistence type="predicted"/>
<evidence type="ECO:0000313" key="2">
    <source>
        <dbReference type="Proteomes" id="UP001234202"/>
    </source>
</evidence>
<dbReference type="EMBL" id="JASBWV010000007">
    <property type="protein sequence ID" value="KAJ9125786.1"/>
    <property type="molecule type" value="Genomic_DNA"/>
</dbReference>
<sequence length="818" mass="86865">MVALAEDPGAFLEWDENEVAQWIGAIGYAQYKDLIIGDTLPYLNQSSIADIGIASIGHRLAILRAIYQLKMNMSHTGTRTRGDADVHDGYEEGQTNQHGEGDEAEEGAERGWEWTEDDWRPADEDPLSRMQVNANGIMMSPTSPGFLHPATGMVSNNPPYSASIGTMIAAYDDREGGMGIGMDDPQLARLWDIVVEQNERIAVLEQEFRKLSAAFPSAAALSFNTRNVHSQQEFKRSRSRDRTLFSPTNSHGEPSTTQVPSPTLQAESPSSYLQTSSAAVPIEKGMSSRLTAATPPQLNRMISSSAITDNPTQTGRFAHGQTHSPNVGVGSLSGLLGTPSSMPSTSPSYQAQAQADALGVPATSHSHGHLLPGAAETGNAVNRTSPTKGDSGNAETPNTARSMAAQGSNTASAATPASASANATASATAAAKSFRVTLEDPCWKVLPAALKKYKINDDWRMYAMFICFGNTERCLSYDEKPLLLFQKLKESGQKPVFMLRHLRDIKSPIAIAEQKQAVRRTNAIQQNLGNSTAVVTPNTSRFAAPTGSAPGTSSLNTPNLTPSATDTNPTPNDKSYTRDTRLHRPPVLQPISARAKAAAAAGALNSGRSTPGSGGQASFPDLPSPGMRGGGAGSESLPAGDEVPKAGYAVAIYPYIAEREDEFDVLVGMAFVIINKAKGWWVVQKDPEGNGNVITDSTKSGWVPAGCLLEVSQPVGPAERVDNNGKPPLADQPILPSLIVSSSFQGIALMGYEPKGEGELALKKDELLRVFIKHNGERGWVPSWFVGKIGSSSSSSGDKSAQSTASTAHPEEGNDKAT</sequence>
<reference evidence="1" key="1">
    <citation type="submission" date="2023-04" db="EMBL/GenBank/DDBJ databases">
        <title>Draft Genome sequencing of Naganishia species isolated from polar environments using Oxford Nanopore Technology.</title>
        <authorList>
            <person name="Leo P."/>
            <person name="Venkateswaran K."/>
        </authorList>
    </citation>
    <scope>NUCLEOTIDE SEQUENCE</scope>
    <source>
        <strain evidence="1">DBVPG 5303</strain>
    </source>
</reference>
<evidence type="ECO:0000313" key="1">
    <source>
        <dbReference type="EMBL" id="KAJ9125786.1"/>
    </source>
</evidence>
<name>A0ACC2XS03_9TREE</name>
<dbReference type="Proteomes" id="UP001234202">
    <property type="component" value="Unassembled WGS sequence"/>
</dbReference>
<comment type="caution">
    <text evidence="1">The sequence shown here is derived from an EMBL/GenBank/DDBJ whole genome shotgun (WGS) entry which is preliminary data.</text>
</comment>